<name>A0A4Y2ALN2_ARAVE</name>
<dbReference type="PANTHER" id="PTHR37984:SF5">
    <property type="entry name" value="PROTEIN NYNRIN-LIKE"/>
    <property type="match status" value="1"/>
</dbReference>
<dbReference type="SUPFAM" id="SSF53098">
    <property type="entry name" value="Ribonuclease H-like"/>
    <property type="match status" value="1"/>
</dbReference>
<dbReference type="PANTHER" id="PTHR37984">
    <property type="entry name" value="PROTEIN CBG26694"/>
    <property type="match status" value="1"/>
</dbReference>
<dbReference type="PROSITE" id="PS50994">
    <property type="entry name" value="INTEGRASE"/>
    <property type="match status" value="1"/>
</dbReference>
<gene>
    <name evidence="2" type="primary">pol_4067</name>
    <name evidence="2" type="ORF">AVEN_29155_1</name>
</gene>
<dbReference type="Proteomes" id="UP000499080">
    <property type="component" value="Unassembled WGS sequence"/>
</dbReference>
<dbReference type="InterPro" id="IPR001584">
    <property type="entry name" value="Integrase_cat-core"/>
</dbReference>
<sequence>MPKLQQKIEQYIANCVPCILINRKRGKQEDQLAPISKPDTSLSCYHIDHLGPLDSNNKNYKHILCIIDVFTKFVWIYQTKSTTSAEVVAKLEIQKSVFGNPEKIISDRGTAFSSKELSDYCENEGIRHLRITTGLPRANGQVERLNSVIISVIAKLATNDPTKWYKFVPTAQKIINSTYQRSINTTPFELLFGIKMKQQSDLKIMQLIQQQIQDDFVQARDFSREKSKLHIQKAQESNRKNYNLRRRSPNKYNVNDMVVIKRTQYGPGLKLRAKYLGPYKITKVKLNNTYDVEKVNSVSCGPEVRTTSGSSRCGKVNPRLTQLPPSNITRELMSLSANENEQK</sequence>
<dbReference type="InterPro" id="IPR050951">
    <property type="entry name" value="Retrovirus_Pol_polyprotein"/>
</dbReference>
<comment type="caution">
    <text evidence="2">The sequence shown here is derived from an EMBL/GenBank/DDBJ whole genome shotgun (WGS) entry which is preliminary data.</text>
</comment>
<accession>A0A4Y2ALN2</accession>
<proteinExistence type="predicted"/>
<keyword evidence="3" id="KW-1185">Reference proteome</keyword>
<dbReference type="GO" id="GO:0003676">
    <property type="term" value="F:nucleic acid binding"/>
    <property type="evidence" value="ECO:0007669"/>
    <property type="project" value="InterPro"/>
</dbReference>
<dbReference type="EMBL" id="BGPR01000020">
    <property type="protein sequence ID" value="GBL80176.1"/>
    <property type="molecule type" value="Genomic_DNA"/>
</dbReference>
<evidence type="ECO:0000313" key="2">
    <source>
        <dbReference type="EMBL" id="GBL80176.1"/>
    </source>
</evidence>
<evidence type="ECO:0000313" key="3">
    <source>
        <dbReference type="Proteomes" id="UP000499080"/>
    </source>
</evidence>
<dbReference type="GO" id="GO:0015074">
    <property type="term" value="P:DNA integration"/>
    <property type="evidence" value="ECO:0007669"/>
    <property type="project" value="InterPro"/>
</dbReference>
<dbReference type="Gene3D" id="3.30.420.10">
    <property type="entry name" value="Ribonuclease H-like superfamily/Ribonuclease H"/>
    <property type="match status" value="1"/>
</dbReference>
<dbReference type="AlphaFoldDB" id="A0A4Y2ALN2"/>
<organism evidence="2 3">
    <name type="scientific">Araneus ventricosus</name>
    <name type="common">Orbweaver spider</name>
    <name type="synonym">Epeira ventricosa</name>
    <dbReference type="NCBI Taxonomy" id="182803"/>
    <lineage>
        <taxon>Eukaryota</taxon>
        <taxon>Metazoa</taxon>
        <taxon>Ecdysozoa</taxon>
        <taxon>Arthropoda</taxon>
        <taxon>Chelicerata</taxon>
        <taxon>Arachnida</taxon>
        <taxon>Araneae</taxon>
        <taxon>Araneomorphae</taxon>
        <taxon>Entelegynae</taxon>
        <taxon>Araneoidea</taxon>
        <taxon>Araneidae</taxon>
        <taxon>Araneus</taxon>
    </lineage>
</organism>
<dbReference type="Pfam" id="PF00665">
    <property type="entry name" value="rve"/>
    <property type="match status" value="1"/>
</dbReference>
<reference evidence="2 3" key="1">
    <citation type="journal article" date="2019" name="Sci. Rep.">
        <title>Orb-weaving spider Araneus ventricosus genome elucidates the spidroin gene catalogue.</title>
        <authorList>
            <person name="Kono N."/>
            <person name="Nakamura H."/>
            <person name="Ohtoshi R."/>
            <person name="Moran D.A.P."/>
            <person name="Shinohara A."/>
            <person name="Yoshida Y."/>
            <person name="Fujiwara M."/>
            <person name="Mori M."/>
            <person name="Tomita M."/>
            <person name="Arakawa K."/>
        </authorList>
    </citation>
    <scope>NUCLEOTIDE SEQUENCE [LARGE SCALE GENOMIC DNA]</scope>
</reference>
<evidence type="ECO:0000259" key="1">
    <source>
        <dbReference type="PROSITE" id="PS50994"/>
    </source>
</evidence>
<dbReference type="InterPro" id="IPR012337">
    <property type="entry name" value="RNaseH-like_sf"/>
</dbReference>
<feature type="domain" description="Integrase catalytic" evidence="1">
    <location>
        <begin position="34"/>
        <end position="195"/>
    </location>
</feature>
<dbReference type="InterPro" id="IPR036397">
    <property type="entry name" value="RNaseH_sf"/>
</dbReference>
<protein>
    <submittedName>
        <fullName evidence="2">Pro-Pol polyprotein</fullName>
    </submittedName>
</protein>
<dbReference type="OrthoDB" id="6435681at2759"/>